<dbReference type="AlphaFoldDB" id="A0A1G9LHJ2"/>
<dbReference type="PANTHER" id="PTHR47618:SF1">
    <property type="entry name" value="BIFUNCTIONAL OLIGORIBONUCLEASE AND PAP PHOSPHATASE NRNA"/>
    <property type="match status" value="1"/>
</dbReference>
<protein>
    <submittedName>
        <fullName evidence="3">Phosphoesterase RecJ domain-containing protein</fullName>
    </submittedName>
</protein>
<dbReference type="EMBL" id="FNGO01000006">
    <property type="protein sequence ID" value="SDL61442.1"/>
    <property type="molecule type" value="Genomic_DNA"/>
</dbReference>
<dbReference type="RefSeq" id="WP_089759139.1">
    <property type="nucleotide sequence ID" value="NZ_FNGO01000006.1"/>
</dbReference>
<dbReference type="OrthoDB" id="9803668at2"/>
<dbReference type="InterPro" id="IPR001667">
    <property type="entry name" value="DDH_dom"/>
</dbReference>
<dbReference type="Gene3D" id="3.10.310.30">
    <property type="match status" value="1"/>
</dbReference>
<dbReference type="PANTHER" id="PTHR47618">
    <property type="entry name" value="BIFUNCTIONAL OLIGORIBONUCLEASE AND PAP PHOSPHATASE NRNA"/>
    <property type="match status" value="1"/>
</dbReference>
<accession>A0A1G9LHJ2</accession>
<feature type="domain" description="DDH" evidence="1">
    <location>
        <begin position="27"/>
        <end position="177"/>
    </location>
</feature>
<evidence type="ECO:0000259" key="1">
    <source>
        <dbReference type="Pfam" id="PF01368"/>
    </source>
</evidence>
<evidence type="ECO:0000313" key="3">
    <source>
        <dbReference type="EMBL" id="SDL61442.1"/>
    </source>
</evidence>
<evidence type="ECO:0000259" key="2">
    <source>
        <dbReference type="Pfam" id="PF02272"/>
    </source>
</evidence>
<evidence type="ECO:0000313" key="4">
    <source>
        <dbReference type="Proteomes" id="UP000199476"/>
    </source>
</evidence>
<dbReference type="InterPro" id="IPR003156">
    <property type="entry name" value="DHHA1_dom"/>
</dbReference>
<organism evidence="3 4">
    <name type="scientific">Halarsenatibacter silvermanii</name>
    <dbReference type="NCBI Taxonomy" id="321763"/>
    <lineage>
        <taxon>Bacteria</taxon>
        <taxon>Bacillati</taxon>
        <taxon>Bacillota</taxon>
        <taxon>Clostridia</taxon>
        <taxon>Halanaerobiales</taxon>
        <taxon>Halarsenatibacteraceae</taxon>
        <taxon>Halarsenatibacter</taxon>
    </lineage>
</organism>
<dbReference type="Proteomes" id="UP000199476">
    <property type="component" value="Unassembled WGS sequence"/>
</dbReference>
<dbReference type="Pfam" id="PF02272">
    <property type="entry name" value="DHHA1"/>
    <property type="match status" value="1"/>
</dbReference>
<dbReference type="Gene3D" id="3.90.1640.10">
    <property type="entry name" value="inorganic pyrophosphatase (n-terminal core)"/>
    <property type="match status" value="1"/>
</dbReference>
<dbReference type="SUPFAM" id="SSF64182">
    <property type="entry name" value="DHH phosphoesterases"/>
    <property type="match status" value="1"/>
</dbReference>
<dbReference type="GO" id="GO:0003676">
    <property type="term" value="F:nucleic acid binding"/>
    <property type="evidence" value="ECO:0007669"/>
    <property type="project" value="InterPro"/>
</dbReference>
<keyword evidence="4" id="KW-1185">Reference proteome</keyword>
<sequence>MNPATPFTSESDNISVLLQAFERGGSFFLMGHIDPDGDCLGALAGLSNLLAGAGGDNEIIVYEEIPKKFELAFSGLKTGVSLYDEDIPLEDCDALIALDCSDIDRLKPARDRLERIREQSGRPQLINIDHHEDNSHFGNINLVVPSAAATGEIILDLAEKAGLEIDFSAARALALAILADTGFFRYSNTSRRVIEKVLRLMDEGVDLYEINRSLYASHRPGVIQLLGRALTSLRTAAGGKIAYLKLRNIDYQLTGTGPEDREGFVNYARDIDGVEVGLIFSEEEEGIKVSFRSNEYLRVNDIAGKFGGGGHPRAAGCLLDCDLDKAVETIIAEVEKHV</sequence>
<proteinExistence type="predicted"/>
<feature type="domain" description="DHHA1" evidence="2">
    <location>
        <begin position="256"/>
        <end position="335"/>
    </location>
</feature>
<dbReference type="InterPro" id="IPR038763">
    <property type="entry name" value="DHH_sf"/>
</dbReference>
<dbReference type="InterPro" id="IPR051319">
    <property type="entry name" value="Oligoribo/pAp-PDE_c-di-AMP_PDE"/>
</dbReference>
<dbReference type="STRING" id="321763.SAMN04488692_10665"/>
<name>A0A1G9LHJ2_9FIRM</name>
<dbReference type="Pfam" id="PF01368">
    <property type="entry name" value="DHH"/>
    <property type="match status" value="1"/>
</dbReference>
<reference evidence="3 4" key="1">
    <citation type="submission" date="2016-10" db="EMBL/GenBank/DDBJ databases">
        <authorList>
            <person name="de Groot N.N."/>
        </authorList>
    </citation>
    <scope>NUCLEOTIDE SEQUENCE [LARGE SCALE GENOMIC DNA]</scope>
    <source>
        <strain evidence="3 4">SLAS-1</strain>
    </source>
</reference>
<gene>
    <name evidence="3" type="ORF">SAMN04488692_10665</name>
</gene>